<keyword evidence="2" id="KW-1185">Reference proteome</keyword>
<reference evidence="2" key="1">
    <citation type="journal article" date="2019" name="Int. J. Syst. Evol. Microbiol.">
        <title>The Global Catalogue of Microorganisms (GCM) 10K type strain sequencing project: providing services to taxonomists for standard genome sequencing and annotation.</title>
        <authorList>
            <consortium name="The Broad Institute Genomics Platform"/>
            <consortium name="The Broad Institute Genome Sequencing Center for Infectious Disease"/>
            <person name="Wu L."/>
            <person name="Ma J."/>
        </authorList>
    </citation>
    <scope>NUCLEOTIDE SEQUENCE [LARGE SCALE GENOMIC DNA]</scope>
    <source>
        <strain evidence="2">JCM 16112</strain>
    </source>
</reference>
<proteinExistence type="predicted"/>
<sequence length="79" mass="9157">MGLGWDQIAVGWKVANETEEFEIKRFLSKRSLFTEFEEFWIDKNGMACEDLQAADLDGDGKPEAHCLRPLYQECEDLLE</sequence>
<evidence type="ECO:0000313" key="1">
    <source>
        <dbReference type="EMBL" id="GAA0881102.1"/>
    </source>
</evidence>
<organism evidence="1 2">
    <name type="scientific">Algoriphagus jejuensis</name>
    <dbReference type="NCBI Taxonomy" id="419934"/>
    <lineage>
        <taxon>Bacteria</taxon>
        <taxon>Pseudomonadati</taxon>
        <taxon>Bacteroidota</taxon>
        <taxon>Cytophagia</taxon>
        <taxon>Cytophagales</taxon>
        <taxon>Cyclobacteriaceae</taxon>
        <taxon>Algoriphagus</taxon>
    </lineage>
</organism>
<evidence type="ECO:0000313" key="2">
    <source>
        <dbReference type="Proteomes" id="UP001500469"/>
    </source>
</evidence>
<comment type="caution">
    <text evidence="1">The sequence shown here is derived from an EMBL/GenBank/DDBJ whole genome shotgun (WGS) entry which is preliminary data.</text>
</comment>
<protein>
    <submittedName>
        <fullName evidence="1">Uncharacterized protein</fullName>
    </submittedName>
</protein>
<dbReference type="EMBL" id="BAAAFI010000048">
    <property type="protein sequence ID" value="GAA0881102.1"/>
    <property type="molecule type" value="Genomic_DNA"/>
</dbReference>
<name>A0ABN1N5N0_9BACT</name>
<gene>
    <name evidence="1" type="ORF">GCM10009119_40720</name>
</gene>
<accession>A0ABN1N5N0</accession>
<dbReference type="RefSeq" id="WP_343854792.1">
    <property type="nucleotide sequence ID" value="NZ_BAAAFI010000048.1"/>
</dbReference>
<dbReference type="Proteomes" id="UP001500469">
    <property type="component" value="Unassembled WGS sequence"/>
</dbReference>